<feature type="domain" description="DUF1996" evidence="2">
    <location>
        <begin position="35"/>
        <end position="250"/>
    </location>
</feature>
<dbReference type="EMBL" id="JABELV010000185">
    <property type="protein sequence ID" value="KAG7528410.1"/>
    <property type="molecule type" value="Genomic_DNA"/>
</dbReference>
<keyword evidence="4" id="KW-1185">Reference proteome</keyword>
<sequence length="314" mass="34236">MFCGSVLIAGTLLARSALAYTQVNFNQPIFYKNIDPLVFPGSYTTSHLHTFFGSDGVTAHTTTSSELQAGCTNGENPNDLSVYWVPTLLYKDAEGVFKPVPLSRFSAYYNLGQDPAEVPIPQNLMMLAGNASNQASGTLDPSAGIQWFCEGQDVPVGTNGFPTSTCNTHLQTLLLFPSCVNDQTLKTAYKSAGYGTPNRCPEGMKSMSQLRFSIRYDLRKALPAGWTGEAPLKLACGNAYCSHGDFINGWTEESAMTMVDTTREKRVFYPIDGTFGGYKDRPTCKPADKEPELGTSDYDESVKTLGKRAWGSRV</sequence>
<proteinExistence type="predicted"/>
<feature type="chain" id="PRO_5035437661" description="DUF1996 domain-containing protein" evidence="1">
    <location>
        <begin position="20"/>
        <end position="314"/>
    </location>
</feature>
<accession>A0A8K0JFD8</accession>
<dbReference type="PANTHER" id="PTHR43662:SF12">
    <property type="entry name" value="DUF1996 DOMAIN-CONTAINING PROTEIN-RELATED"/>
    <property type="match status" value="1"/>
</dbReference>
<feature type="signal peptide" evidence="1">
    <location>
        <begin position="1"/>
        <end position="19"/>
    </location>
</feature>
<dbReference type="Proteomes" id="UP000812966">
    <property type="component" value="Unassembled WGS sequence"/>
</dbReference>
<name>A0A8K0JFD8_9TREE</name>
<dbReference type="PANTHER" id="PTHR43662">
    <property type="match status" value="1"/>
</dbReference>
<protein>
    <recommendedName>
        <fullName evidence="2">DUF1996 domain-containing protein</fullName>
    </recommendedName>
</protein>
<dbReference type="AlphaFoldDB" id="A0A8K0JFD8"/>
<evidence type="ECO:0000256" key="1">
    <source>
        <dbReference type="SAM" id="SignalP"/>
    </source>
</evidence>
<dbReference type="InterPro" id="IPR018535">
    <property type="entry name" value="DUF1996"/>
</dbReference>
<organism evidence="3 4">
    <name type="scientific">Filobasidium floriforme</name>
    <dbReference type="NCBI Taxonomy" id="5210"/>
    <lineage>
        <taxon>Eukaryota</taxon>
        <taxon>Fungi</taxon>
        <taxon>Dikarya</taxon>
        <taxon>Basidiomycota</taxon>
        <taxon>Agaricomycotina</taxon>
        <taxon>Tremellomycetes</taxon>
        <taxon>Filobasidiales</taxon>
        <taxon>Filobasidiaceae</taxon>
        <taxon>Filobasidium</taxon>
    </lineage>
</organism>
<reference evidence="3" key="1">
    <citation type="submission" date="2020-04" db="EMBL/GenBank/DDBJ databases">
        <title>Analysis of mating type loci in Filobasidium floriforme.</title>
        <authorList>
            <person name="Nowrousian M."/>
        </authorList>
    </citation>
    <scope>NUCLEOTIDE SEQUENCE</scope>
    <source>
        <strain evidence="3">CBS 6242</strain>
    </source>
</reference>
<keyword evidence="1" id="KW-0732">Signal</keyword>
<dbReference type="Pfam" id="PF09362">
    <property type="entry name" value="DUF1996"/>
    <property type="match status" value="1"/>
</dbReference>
<evidence type="ECO:0000259" key="2">
    <source>
        <dbReference type="Pfam" id="PF09362"/>
    </source>
</evidence>
<evidence type="ECO:0000313" key="3">
    <source>
        <dbReference type="EMBL" id="KAG7528410.1"/>
    </source>
</evidence>
<comment type="caution">
    <text evidence="3">The sequence shown here is derived from an EMBL/GenBank/DDBJ whole genome shotgun (WGS) entry which is preliminary data.</text>
</comment>
<gene>
    <name evidence="3" type="ORF">FFLO_06179</name>
</gene>
<evidence type="ECO:0000313" key="4">
    <source>
        <dbReference type="Proteomes" id="UP000812966"/>
    </source>
</evidence>